<sequence>MDRILKSARESGFLNLSNRSLREIPNEVYNNLDTGSQDDKWWEGVDLQKLILAHNNLEVLREDLRNLTSLVVLNISHNNISSLPSAIGEYVMCPYQIITSVDIAQQMTLLSEIGLATALVKVDLSNNHLTELPNSLAKCLALSEIKVAFHESMNASNNNITRIPDVLADCSKLSKLDLEGNKLEILSENMFASWTMLTELNVAKNLLTTIPGSIGALSKLIRLDMHQNKITTIPPSIRGCSSLAEFYMGNNLLSAIPADIGTLSKLGILDLHSNQVVPHLLNIKLKEYPVGACNLKLSFLDLSNNSLSGLPAELGKMTTLRKLLLTGNPMRTLRSSLVSGPTTTLLKYLRSRLVSDEEASGSTSTPTKDDKIAAARRLSLSSKELDLSGLGVASVPPAAWETSDVVKLDLSKNSIEDLPNELSLCSSLQSLVLSNNKIKRWPHRVVSSLPNLSSLKLDNNPLAEVSSIDLVSLSKLEVLDLSGNASALPDPSVVSALPNLQELYLRRMKLHEFPNALLGLKQLRILDLSQNSLTTVPEGIKEFTVLIAFDLSDNNITALPAELGLLEPNLQVLKLDGNPLRSIRRALLERGTKAILKYLKEKLPTE</sequence>
<dbReference type="InterPro" id="IPR001611">
    <property type="entry name" value="Leu-rich_rpt"/>
</dbReference>
<dbReference type="PANTHER" id="PTHR48051:SF1">
    <property type="entry name" value="RAS SUPPRESSOR PROTEIN 1"/>
    <property type="match status" value="1"/>
</dbReference>
<dbReference type="AlphaFoldDB" id="A0AAV5BNX1"/>
<comment type="function">
    <text evidence="4">Leucine-rich repeat protein that likely mediates protein interactions, possibly in the context of signal transduction.</text>
</comment>
<evidence type="ECO:0000256" key="3">
    <source>
        <dbReference type="ARBA" id="ARBA00023786"/>
    </source>
</evidence>
<keyword evidence="1" id="KW-0433">Leucine-rich repeat</keyword>
<reference evidence="5" key="1">
    <citation type="journal article" date="2018" name="DNA Res.">
        <title>Multiple hybrid de novo genome assembly of finger millet, an orphan allotetraploid crop.</title>
        <authorList>
            <person name="Hatakeyama M."/>
            <person name="Aluri S."/>
            <person name="Balachadran M.T."/>
            <person name="Sivarajan S.R."/>
            <person name="Patrignani A."/>
            <person name="Gruter S."/>
            <person name="Poveda L."/>
            <person name="Shimizu-Inatsugi R."/>
            <person name="Baeten J."/>
            <person name="Francoijs K.J."/>
            <person name="Nataraja K.N."/>
            <person name="Reddy Y.A.N."/>
            <person name="Phadnis S."/>
            <person name="Ravikumar R.L."/>
            <person name="Schlapbach R."/>
            <person name="Sreeman S.M."/>
            <person name="Shimizu K.K."/>
        </authorList>
    </citation>
    <scope>NUCLEOTIDE SEQUENCE</scope>
</reference>
<keyword evidence="2" id="KW-0677">Repeat</keyword>
<dbReference type="Pfam" id="PF00560">
    <property type="entry name" value="LRR_1"/>
    <property type="match status" value="4"/>
</dbReference>
<dbReference type="SUPFAM" id="SSF52058">
    <property type="entry name" value="L domain-like"/>
    <property type="match status" value="2"/>
</dbReference>
<dbReference type="FunFam" id="3.80.10.10:FF:000116">
    <property type="entry name" value="Leucine-rich repeat-containing protein 40"/>
    <property type="match status" value="1"/>
</dbReference>
<keyword evidence="6" id="KW-1185">Reference proteome</keyword>
<dbReference type="SMART" id="SM00364">
    <property type="entry name" value="LRR_BAC"/>
    <property type="match status" value="8"/>
</dbReference>
<dbReference type="EMBL" id="BQKI01000001">
    <property type="protein sequence ID" value="GJM87424.1"/>
    <property type="molecule type" value="Genomic_DNA"/>
</dbReference>
<dbReference type="PRINTS" id="PR00019">
    <property type="entry name" value="LEURICHRPT"/>
</dbReference>
<proteinExistence type="inferred from homology"/>
<evidence type="ECO:0000256" key="4">
    <source>
        <dbReference type="ARBA" id="ARBA00037519"/>
    </source>
</evidence>
<evidence type="ECO:0000256" key="1">
    <source>
        <dbReference type="ARBA" id="ARBA00022614"/>
    </source>
</evidence>
<dbReference type="InterPro" id="IPR032675">
    <property type="entry name" value="LRR_dom_sf"/>
</dbReference>
<reference evidence="5" key="2">
    <citation type="submission" date="2021-12" db="EMBL/GenBank/DDBJ databases">
        <title>Resequencing data analysis of finger millet.</title>
        <authorList>
            <person name="Hatakeyama M."/>
            <person name="Aluri S."/>
            <person name="Balachadran M.T."/>
            <person name="Sivarajan S.R."/>
            <person name="Poveda L."/>
            <person name="Shimizu-Inatsugi R."/>
            <person name="Schlapbach R."/>
            <person name="Sreeman S.M."/>
            <person name="Shimizu K.K."/>
        </authorList>
    </citation>
    <scope>NUCLEOTIDE SEQUENCE</scope>
</reference>
<comment type="caution">
    <text evidence="5">The sequence shown here is derived from an EMBL/GenBank/DDBJ whole genome shotgun (WGS) entry which is preliminary data.</text>
</comment>
<dbReference type="Proteomes" id="UP001054889">
    <property type="component" value="Unassembled WGS sequence"/>
</dbReference>
<dbReference type="InterPro" id="IPR050216">
    <property type="entry name" value="LRR_domain-containing"/>
</dbReference>
<gene>
    <name evidence="5" type="primary">ga03375</name>
    <name evidence="5" type="ORF">PR202_ga03375</name>
</gene>
<evidence type="ECO:0000256" key="2">
    <source>
        <dbReference type="ARBA" id="ARBA00022737"/>
    </source>
</evidence>
<organism evidence="5 6">
    <name type="scientific">Eleusine coracana subsp. coracana</name>
    <dbReference type="NCBI Taxonomy" id="191504"/>
    <lineage>
        <taxon>Eukaryota</taxon>
        <taxon>Viridiplantae</taxon>
        <taxon>Streptophyta</taxon>
        <taxon>Embryophyta</taxon>
        <taxon>Tracheophyta</taxon>
        <taxon>Spermatophyta</taxon>
        <taxon>Magnoliopsida</taxon>
        <taxon>Liliopsida</taxon>
        <taxon>Poales</taxon>
        <taxon>Poaceae</taxon>
        <taxon>PACMAD clade</taxon>
        <taxon>Chloridoideae</taxon>
        <taxon>Cynodonteae</taxon>
        <taxon>Eleusininae</taxon>
        <taxon>Eleusine</taxon>
    </lineage>
</organism>
<evidence type="ECO:0000313" key="6">
    <source>
        <dbReference type="Proteomes" id="UP001054889"/>
    </source>
</evidence>
<comment type="similarity">
    <text evidence="3">Belongs to the SHOC2 family.</text>
</comment>
<dbReference type="PANTHER" id="PTHR48051">
    <property type="match status" value="1"/>
</dbReference>
<protein>
    <submittedName>
        <fullName evidence="5">Uncharacterized protein</fullName>
    </submittedName>
</protein>
<dbReference type="GO" id="GO:0005737">
    <property type="term" value="C:cytoplasm"/>
    <property type="evidence" value="ECO:0007669"/>
    <property type="project" value="TreeGrafter"/>
</dbReference>
<dbReference type="Pfam" id="PF13855">
    <property type="entry name" value="LRR_8"/>
    <property type="match status" value="2"/>
</dbReference>
<evidence type="ECO:0000313" key="5">
    <source>
        <dbReference type="EMBL" id="GJM87424.1"/>
    </source>
</evidence>
<dbReference type="Gene3D" id="3.80.10.10">
    <property type="entry name" value="Ribonuclease Inhibitor"/>
    <property type="match status" value="6"/>
</dbReference>
<name>A0AAV5BNX1_ELECO</name>
<accession>A0AAV5BNX1</accession>
<dbReference type="PROSITE" id="PS51450">
    <property type="entry name" value="LRR"/>
    <property type="match status" value="3"/>
</dbReference>
<dbReference type="InterPro" id="IPR003591">
    <property type="entry name" value="Leu-rich_rpt_typical-subtyp"/>
</dbReference>
<dbReference type="SMART" id="SM00369">
    <property type="entry name" value="LRR_TYP"/>
    <property type="match status" value="16"/>
</dbReference>